<keyword evidence="1" id="KW-0343">GTPase activation</keyword>
<dbReference type="CDD" id="cd20816">
    <property type="entry name" value="C1_GMIP-like"/>
    <property type="match status" value="1"/>
</dbReference>
<dbReference type="GO" id="GO:0007165">
    <property type="term" value="P:signal transduction"/>
    <property type="evidence" value="ECO:0007669"/>
    <property type="project" value="InterPro"/>
</dbReference>
<feature type="region of interest" description="Disordered" evidence="7">
    <location>
        <begin position="1204"/>
        <end position="1233"/>
    </location>
</feature>
<keyword evidence="12" id="KW-1185">Reference proteome</keyword>
<protein>
    <submittedName>
        <fullName evidence="11">Rho GTPase-activating protein 45</fullName>
    </submittedName>
</protein>
<dbReference type="GO" id="GO:0051056">
    <property type="term" value="P:regulation of small GTPase mediated signal transduction"/>
    <property type="evidence" value="ECO:0007669"/>
    <property type="project" value="UniProtKB-ARBA"/>
</dbReference>
<dbReference type="Gene3D" id="1.10.555.10">
    <property type="entry name" value="Rho GTPase activation protein"/>
    <property type="match status" value="1"/>
</dbReference>
<dbReference type="PROSITE" id="PS51741">
    <property type="entry name" value="F_BAR"/>
    <property type="match status" value="1"/>
</dbReference>
<dbReference type="Gene3D" id="3.30.60.20">
    <property type="match status" value="1"/>
</dbReference>
<evidence type="ECO:0000259" key="9">
    <source>
        <dbReference type="PROSITE" id="PS50238"/>
    </source>
</evidence>
<feature type="compositionally biased region" description="Polar residues" evidence="7">
    <location>
        <begin position="974"/>
        <end position="985"/>
    </location>
</feature>
<dbReference type="InterPro" id="IPR051025">
    <property type="entry name" value="RhoGAP"/>
</dbReference>
<dbReference type="SUPFAM" id="SSF57889">
    <property type="entry name" value="Cysteine-rich domain"/>
    <property type="match status" value="1"/>
</dbReference>
<dbReference type="Pfam" id="PF22699">
    <property type="entry name" value="GMIP-like_FCH"/>
    <property type="match status" value="1"/>
</dbReference>
<dbReference type="EMBL" id="BPLQ01002314">
    <property type="protein sequence ID" value="GIX91286.1"/>
    <property type="molecule type" value="Genomic_DNA"/>
</dbReference>
<sequence length="1233" mass="137780">MKFNWLRRSRSFSGLLRVSEYLMGDLDSSSQPVPKTRSCDNLLSAEGECDPFVRDKRLAPTLPPEEIDARLARLNDGVDLALRRAKVWSKYAKDVMGYIEKRCITEAEHAKNLVKLAQSMRPILKEESFLPFQSIYYMALDQDFDNGQTSLKTCAVLQGHKFIEPLTARRNEHERYRKQIKETWHRELKRTHESIANLRKAKVLYFQRQQEYEKAKESALKAENCEGVEASKVDKKRRVEDDALQKAMEAETTYKSCILEANERQLSLEKMKCEVLQQVRELIYQCDQTMKAVTVGYFQLQSTLSAHAPVQFQTLCESSRLYEPGTQYMEFVKRLPTPTSPTFNGTLPFTFESYSSENRLDKSRKSNGSTESNEDILNHGLLESRLSTDSREKLRIQQPIKAWGSTTQPTMGSDSDSMSSCPSNKSQDTSPAASPHISARKIVHISSGDELEIDHDNVDTFGQARRPCMSKAADTHSFRRLKTPSRCRECDSYVYFHGLECLECGLASHKKCLESLAIQCGRKRLPRKMNTFGVDLSTHAQESGEEIPYIVIKCIAEVEDKGFCLKGIYRVSGVKSKVEKLCQSFENGAELVDLDGMHPNVVSNVLKLYLRQLPEPLLTYRLYPDFIKVAKDFPAQKCEDNLSSDAIIEELRKLVQRLPSVHLSTLKCLMHHLYRVSEHSNHNNMPPSNLGIVFGPTLLRTSEGSASLSSLIDTVHQTRVIELLITHAYEIFGRPIKSTSSQKEDLCSQKTKSKSARYRGSKQALSRTVSGSSQTSDIEESQYIEGEHHRDTISDLDNYPIPGYLPTDKSQEFETSHQSSDVTHSSDDLLYSTITSDDDYPEIMLPDDSVFKKSPLLTCNIGQFADTKSSADALKPEQSSVHMKVQDARASLSSSPAVSETSHCSSLLRSTDDESISDPPWKEGPVPPPRKNAPANLQLNQSFLHGSMERKPGNSSLSESSGVSSAASTSPSAVDNSGQSDPSNLYTSTAQVTLAGQKSPTQTSRASTSSMTAELRRQFFELPPPLPCGTPPPTSKTGHTIEVVKQASDLSESAVASYSDPCLKMSSSDLDGKKELELSSMHQGTCSRPRGSSLSHACIADSMSSNAHYRKDDNSSTNSEIMYSMKMEASPGHMNEVLMDPLSEGRDTVDFRAFLSSKMEKFEHEGKKRTEVYSVKHVLQSVDMPCRTTDLDALNASAVNRRFMDTAAESEQSESKSTKGNDKLSSNRQPRFV</sequence>
<dbReference type="InterPro" id="IPR031160">
    <property type="entry name" value="F_BAR_dom"/>
</dbReference>
<evidence type="ECO:0000259" key="8">
    <source>
        <dbReference type="PROSITE" id="PS50081"/>
    </source>
</evidence>
<feature type="compositionally biased region" description="Basic and acidic residues" evidence="7">
    <location>
        <begin position="1213"/>
        <end position="1222"/>
    </location>
</feature>
<feature type="region of interest" description="Disordered" evidence="7">
    <location>
        <begin position="742"/>
        <end position="825"/>
    </location>
</feature>
<feature type="region of interest" description="Disordered" evidence="7">
    <location>
        <begin position="993"/>
        <end position="1012"/>
    </location>
</feature>
<dbReference type="InterPro" id="IPR046349">
    <property type="entry name" value="C1-like_sf"/>
</dbReference>
<feature type="compositionally biased region" description="Polar residues" evidence="7">
    <location>
        <begin position="1223"/>
        <end position="1233"/>
    </location>
</feature>
<keyword evidence="3" id="KW-0863">Zinc-finger</keyword>
<dbReference type="SUPFAM" id="SSF48350">
    <property type="entry name" value="GTPase activation domain, GAP"/>
    <property type="match status" value="1"/>
</dbReference>
<evidence type="ECO:0000256" key="1">
    <source>
        <dbReference type="ARBA" id="ARBA00022468"/>
    </source>
</evidence>
<dbReference type="PANTHER" id="PTHR15228:SF25">
    <property type="entry name" value="F-BAR DOMAIN-CONTAINING PROTEIN"/>
    <property type="match status" value="1"/>
</dbReference>
<proteinExistence type="predicted"/>
<evidence type="ECO:0000259" key="10">
    <source>
        <dbReference type="PROSITE" id="PS51741"/>
    </source>
</evidence>
<feature type="compositionally biased region" description="Polar residues" evidence="7">
    <location>
        <begin position="891"/>
        <end position="909"/>
    </location>
</feature>
<feature type="compositionally biased region" description="Basic residues" evidence="7">
    <location>
        <begin position="751"/>
        <end position="760"/>
    </location>
</feature>
<dbReference type="InterPro" id="IPR054713">
    <property type="entry name" value="GMIP/FCHO2-like_FCH"/>
</dbReference>
<evidence type="ECO:0000313" key="11">
    <source>
        <dbReference type="EMBL" id="GIX91286.1"/>
    </source>
</evidence>
<feature type="compositionally biased region" description="Low complexity" evidence="7">
    <location>
        <begin position="413"/>
        <end position="426"/>
    </location>
</feature>
<dbReference type="SMART" id="SM00109">
    <property type="entry name" value="C1"/>
    <property type="match status" value="1"/>
</dbReference>
<dbReference type="SMART" id="SM00324">
    <property type="entry name" value="RhoGAP"/>
    <property type="match status" value="1"/>
</dbReference>
<evidence type="ECO:0000313" key="12">
    <source>
        <dbReference type="Proteomes" id="UP001054837"/>
    </source>
</evidence>
<dbReference type="InterPro" id="IPR008936">
    <property type="entry name" value="Rho_GTPase_activation_prot"/>
</dbReference>
<dbReference type="PANTHER" id="PTHR15228">
    <property type="entry name" value="SPERMATHECAL PHYSIOLOGY VARIANT"/>
    <property type="match status" value="1"/>
</dbReference>
<dbReference type="GO" id="GO:0005096">
    <property type="term" value="F:GTPase activator activity"/>
    <property type="evidence" value="ECO:0007669"/>
    <property type="project" value="UniProtKB-KW"/>
</dbReference>
<comment type="caution">
    <text evidence="11">The sequence shown here is derived from an EMBL/GenBank/DDBJ whole genome shotgun (WGS) entry which is preliminary data.</text>
</comment>
<accession>A0AAV4P6D1</accession>
<evidence type="ECO:0000256" key="7">
    <source>
        <dbReference type="SAM" id="MobiDB-lite"/>
    </source>
</evidence>
<reference evidence="11 12" key="1">
    <citation type="submission" date="2021-06" db="EMBL/GenBank/DDBJ databases">
        <title>Caerostris darwini draft genome.</title>
        <authorList>
            <person name="Kono N."/>
            <person name="Arakawa K."/>
        </authorList>
    </citation>
    <scope>NUCLEOTIDE SEQUENCE [LARGE SCALE GENOMIC DNA]</scope>
</reference>
<dbReference type="PROSITE" id="PS00479">
    <property type="entry name" value="ZF_DAG_PE_1"/>
    <property type="match status" value="1"/>
</dbReference>
<dbReference type="PROSITE" id="PS50081">
    <property type="entry name" value="ZF_DAG_PE_2"/>
    <property type="match status" value="1"/>
</dbReference>
<evidence type="ECO:0000256" key="2">
    <source>
        <dbReference type="ARBA" id="ARBA00022723"/>
    </source>
</evidence>
<dbReference type="AlphaFoldDB" id="A0AAV4P6D1"/>
<evidence type="ECO:0000256" key="5">
    <source>
        <dbReference type="ARBA" id="ARBA00023054"/>
    </source>
</evidence>
<feature type="region of interest" description="Disordered" evidence="7">
    <location>
        <begin position="358"/>
        <end position="436"/>
    </location>
</feature>
<dbReference type="InterPro" id="IPR000198">
    <property type="entry name" value="RhoGAP_dom"/>
</dbReference>
<organism evidence="11 12">
    <name type="scientific">Caerostris darwini</name>
    <dbReference type="NCBI Taxonomy" id="1538125"/>
    <lineage>
        <taxon>Eukaryota</taxon>
        <taxon>Metazoa</taxon>
        <taxon>Ecdysozoa</taxon>
        <taxon>Arthropoda</taxon>
        <taxon>Chelicerata</taxon>
        <taxon>Arachnida</taxon>
        <taxon>Araneae</taxon>
        <taxon>Araneomorphae</taxon>
        <taxon>Entelegynae</taxon>
        <taxon>Araneoidea</taxon>
        <taxon>Araneidae</taxon>
        <taxon>Caerostris</taxon>
    </lineage>
</organism>
<dbReference type="Pfam" id="PF00130">
    <property type="entry name" value="C1_1"/>
    <property type="match status" value="1"/>
</dbReference>
<dbReference type="SUPFAM" id="SSF103657">
    <property type="entry name" value="BAR/IMD domain-like"/>
    <property type="match status" value="1"/>
</dbReference>
<gene>
    <name evidence="11" type="primary">Arhgap45</name>
    <name evidence="11" type="ORF">CDAR_127961</name>
</gene>
<keyword evidence="2" id="KW-0479">Metal-binding</keyword>
<evidence type="ECO:0000256" key="6">
    <source>
        <dbReference type="PROSITE-ProRule" id="PRU01077"/>
    </source>
</evidence>
<evidence type="ECO:0000256" key="3">
    <source>
        <dbReference type="ARBA" id="ARBA00022771"/>
    </source>
</evidence>
<feature type="domain" description="Phorbol-ester/DAG-type" evidence="8">
    <location>
        <begin position="475"/>
        <end position="520"/>
    </location>
</feature>
<keyword evidence="4" id="KW-0862">Zinc</keyword>
<feature type="compositionally biased region" description="Polar residues" evidence="7">
    <location>
        <begin position="935"/>
        <end position="944"/>
    </location>
</feature>
<dbReference type="InterPro" id="IPR027267">
    <property type="entry name" value="AH/BAR_dom_sf"/>
</dbReference>
<dbReference type="Gene3D" id="1.20.1270.60">
    <property type="entry name" value="Arfaptin homology (AH) domain/BAR domain"/>
    <property type="match status" value="1"/>
</dbReference>
<feature type="domain" description="F-BAR" evidence="10">
    <location>
        <begin position="65"/>
        <end position="327"/>
    </location>
</feature>
<dbReference type="GO" id="GO:0008270">
    <property type="term" value="F:zinc ion binding"/>
    <property type="evidence" value="ECO:0007669"/>
    <property type="project" value="UniProtKB-KW"/>
</dbReference>
<evidence type="ECO:0000256" key="4">
    <source>
        <dbReference type="ARBA" id="ARBA00022833"/>
    </source>
</evidence>
<feature type="compositionally biased region" description="Low complexity" evidence="7">
    <location>
        <begin position="955"/>
        <end position="973"/>
    </location>
</feature>
<feature type="compositionally biased region" description="Basic and acidic residues" evidence="7">
    <location>
        <begin position="386"/>
        <end position="395"/>
    </location>
</feature>
<feature type="region of interest" description="Disordered" evidence="7">
    <location>
        <begin position="891"/>
        <end position="985"/>
    </location>
</feature>
<dbReference type="InterPro" id="IPR002219">
    <property type="entry name" value="PKC_DAG/PE"/>
</dbReference>
<feature type="domain" description="Rho-GAP" evidence="9">
    <location>
        <begin position="534"/>
        <end position="732"/>
    </location>
</feature>
<feature type="compositionally biased region" description="Polar residues" evidence="7">
    <location>
        <begin position="763"/>
        <end position="776"/>
    </location>
</feature>
<dbReference type="Proteomes" id="UP001054837">
    <property type="component" value="Unassembled WGS sequence"/>
</dbReference>
<dbReference type="Pfam" id="PF00620">
    <property type="entry name" value="RhoGAP"/>
    <property type="match status" value="1"/>
</dbReference>
<keyword evidence="5 6" id="KW-0175">Coiled coil</keyword>
<name>A0AAV4P6D1_9ARAC</name>
<dbReference type="PROSITE" id="PS50238">
    <property type="entry name" value="RHOGAP"/>
    <property type="match status" value="1"/>
</dbReference>